<reference evidence="1" key="1">
    <citation type="journal article" date="2020" name="Int. J. Syst. Evol. Microbiol.">
        <title>Aquipluma nitroreducens gen. nov. sp. nov., a novel facultatively anaerobic bacterium isolated from a freshwater lake.</title>
        <authorList>
            <person name="Watanabe M."/>
            <person name="Kojima H."/>
            <person name="Fukui M."/>
        </authorList>
    </citation>
    <scope>NUCLEOTIDE SEQUENCE</scope>
    <source>
        <strain evidence="1">MeG22</strain>
    </source>
</reference>
<dbReference type="AlphaFoldDB" id="A0A5K7S510"/>
<organism evidence="1 2">
    <name type="scientific">Aquipluma nitroreducens</name>
    <dbReference type="NCBI Taxonomy" id="2010828"/>
    <lineage>
        <taxon>Bacteria</taxon>
        <taxon>Pseudomonadati</taxon>
        <taxon>Bacteroidota</taxon>
        <taxon>Bacteroidia</taxon>
        <taxon>Marinilabiliales</taxon>
        <taxon>Prolixibacteraceae</taxon>
        <taxon>Aquipluma</taxon>
    </lineage>
</organism>
<accession>A0A5K7S510</accession>
<evidence type="ECO:0000313" key="2">
    <source>
        <dbReference type="Proteomes" id="UP001193389"/>
    </source>
</evidence>
<gene>
    <name evidence="1" type="ORF">AQPE_0791</name>
</gene>
<evidence type="ECO:0000313" key="1">
    <source>
        <dbReference type="EMBL" id="BBE16651.1"/>
    </source>
</evidence>
<protein>
    <submittedName>
        <fullName evidence="1">Uncharacterized protein</fullName>
    </submittedName>
</protein>
<dbReference type="KEGG" id="anf:AQPE_0791"/>
<name>A0A5K7S510_9BACT</name>
<sequence>MWIFIQGTKEHKKIGITFDFYHEVVESNSKSIYSCTCKVLDIPEAQGNNPWGW</sequence>
<proteinExistence type="predicted"/>
<keyword evidence="2" id="KW-1185">Reference proteome</keyword>
<dbReference type="Proteomes" id="UP001193389">
    <property type="component" value="Chromosome"/>
</dbReference>
<dbReference type="EMBL" id="AP018694">
    <property type="protein sequence ID" value="BBE16651.1"/>
    <property type="molecule type" value="Genomic_DNA"/>
</dbReference>